<keyword evidence="5" id="KW-0547">Nucleotide-binding</keyword>
<dbReference type="Gene3D" id="1.10.510.10">
    <property type="entry name" value="Transferase(Phosphotransferase) domain 1"/>
    <property type="match status" value="1"/>
</dbReference>
<evidence type="ECO:0000256" key="11">
    <source>
        <dbReference type="SAM" id="Phobius"/>
    </source>
</evidence>
<feature type="region of interest" description="Disordered" evidence="10">
    <location>
        <begin position="1"/>
        <end position="47"/>
    </location>
</feature>
<comment type="catalytic activity">
    <reaction evidence="9">
        <text>L-seryl-[protein] + ATP = O-phospho-L-seryl-[protein] + ADP + H(+)</text>
        <dbReference type="Rhea" id="RHEA:17989"/>
        <dbReference type="Rhea" id="RHEA-COMP:9863"/>
        <dbReference type="Rhea" id="RHEA-COMP:11604"/>
        <dbReference type="ChEBI" id="CHEBI:15378"/>
        <dbReference type="ChEBI" id="CHEBI:29999"/>
        <dbReference type="ChEBI" id="CHEBI:30616"/>
        <dbReference type="ChEBI" id="CHEBI:83421"/>
        <dbReference type="ChEBI" id="CHEBI:456216"/>
        <dbReference type="EC" id="2.7.11.1"/>
    </reaction>
</comment>
<evidence type="ECO:0000313" key="13">
    <source>
        <dbReference type="EMBL" id="MBE1877656.1"/>
    </source>
</evidence>
<dbReference type="InterPro" id="IPR008266">
    <property type="entry name" value="Tyr_kinase_AS"/>
</dbReference>
<keyword evidence="11" id="KW-0472">Membrane</keyword>
<evidence type="ECO:0000256" key="2">
    <source>
        <dbReference type="ARBA" id="ARBA00022527"/>
    </source>
</evidence>
<dbReference type="PANTHER" id="PTHR43289:SF6">
    <property type="entry name" value="SERINE_THREONINE-PROTEIN KINASE NEKL-3"/>
    <property type="match status" value="1"/>
</dbReference>
<dbReference type="CDD" id="cd14014">
    <property type="entry name" value="STKc_PknB_like"/>
    <property type="match status" value="1"/>
</dbReference>
<accession>A0ABR9N364</accession>
<dbReference type="Pfam" id="PF00069">
    <property type="entry name" value="Pkinase"/>
    <property type="match status" value="1"/>
</dbReference>
<evidence type="ECO:0000256" key="1">
    <source>
        <dbReference type="ARBA" id="ARBA00012513"/>
    </source>
</evidence>
<keyword evidence="11" id="KW-1133">Transmembrane helix</keyword>
<evidence type="ECO:0000256" key="9">
    <source>
        <dbReference type="ARBA" id="ARBA00048679"/>
    </source>
</evidence>
<evidence type="ECO:0000256" key="8">
    <source>
        <dbReference type="ARBA" id="ARBA00047899"/>
    </source>
</evidence>
<feature type="region of interest" description="Disordered" evidence="10">
    <location>
        <begin position="78"/>
        <end position="112"/>
    </location>
</feature>
<feature type="compositionally biased region" description="Low complexity" evidence="10">
    <location>
        <begin position="460"/>
        <end position="475"/>
    </location>
</feature>
<dbReference type="InterPro" id="IPR005543">
    <property type="entry name" value="PASTA_dom"/>
</dbReference>
<evidence type="ECO:0000256" key="4">
    <source>
        <dbReference type="ARBA" id="ARBA00022737"/>
    </source>
</evidence>
<dbReference type="Pfam" id="PF03793">
    <property type="entry name" value="PASTA"/>
    <property type="match status" value="1"/>
</dbReference>
<keyword evidence="3" id="KW-0808">Transferase</keyword>
<proteinExistence type="predicted"/>
<comment type="caution">
    <text evidence="13">The sequence shown here is derived from an EMBL/GenBank/DDBJ whole genome shotgun (WGS) entry which is preliminary data.</text>
</comment>
<dbReference type="PROSITE" id="PS50011">
    <property type="entry name" value="PROTEIN_KINASE_DOM"/>
    <property type="match status" value="1"/>
</dbReference>
<keyword evidence="14" id="KW-1185">Reference proteome</keyword>
<dbReference type="EC" id="2.7.11.1" evidence="1"/>
<feature type="domain" description="Protein kinase" evidence="12">
    <location>
        <begin position="58"/>
        <end position="409"/>
    </location>
</feature>
<dbReference type="PANTHER" id="PTHR43289">
    <property type="entry name" value="MITOGEN-ACTIVATED PROTEIN KINASE KINASE KINASE 20-RELATED"/>
    <property type="match status" value="1"/>
</dbReference>
<feature type="region of interest" description="Disordered" evidence="10">
    <location>
        <begin position="415"/>
        <end position="476"/>
    </location>
</feature>
<evidence type="ECO:0000256" key="3">
    <source>
        <dbReference type="ARBA" id="ARBA00022679"/>
    </source>
</evidence>
<gene>
    <name evidence="13" type="ORF">IHE71_18370</name>
</gene>
<keyword evidence="6 13" id="KW-0418">Kinase</keyword>
<evidence type="ECO:0000256" key="6">
    <source>
        <dbReference type="ARBA" id="ARBA00022777"/>
    </source>
</evidence>
<dbReference type="InterPro" id="IPR000719">
    <property type="entry name" value="Prot_kinase_dom"/>
</dbReference>
<sequence length="731" mass="71886">MTTSTAGSDDEAPRTMSDDGGPTPAAGEDVPDQTAPDGATGPVPDDALLDHALFGGRYVLGDLLGVGGTASVFAAEDIGADPTPSEDRPVMPAGEHAPPSALRSPDTSSPPGRPVALKILHPHLSADAASRDAFLAEARAAQELRHPNIAAVRASGVQEAAGVVLAWIALDLVDGGSVGERVESTGPLPPSEAAAVLDGVLAALAVAHGVRLVHRDVSPANVLLHGARPGEALRAEHVRLVDFGLADAAGRTAVGRGVLRAGEDTLRDGPGPDGSAVTVVLGAAQGRTVAAAGAGIRAGGGEAGAARTVVGNPQFMSPEQAQGRPVRPAGDLYQAGALLYYLLTGRPPYPRGTAAQVLDAHVSAPPPVPSALVPGARVFDRVVTRAMHKTPVRRFRDAGEMRAALAEAVERMGPAGGVAPGSGGAADAGGPAGAGGETGVREHVVGGDVVTDDSPHDADAASAGAAGNATGAGPRRAGDLEYLAPVPESQQVSAAVPRDGVVGVGVVVGGLLVAGLAIWAAVFAPGLPQAATTPSPSASVLASTPAPSRAASPSPSSSSEPSPSPSAPATASPPATPSPSATPISTGAPSPPARARVRVPVLDGTLVAAQAALRDAELVLGDVARADSPEPAGTVLRQRPAAGRFVSPGAEVDVTAASGRNVVPAVAGMTVGAAVAEVESAGFEAVLEHPDVPPTAPASGTTPIPGKPLRLGVAVTILVGEPGPTPSTSPS</sequence>
<protein>
    <recommendedName>
        <fullName evidence="1">non-specific serine/threonine protein kinase</fullName>
        <ecNumber evidence="1">2.7.11.1</ecNumber>
    </recommendedName>
</protein>
<feature type="compositionally biased region" description="Gly residues" evidence="10">
    <location>
        <begin position="415"/>
        <end position="438"/>
    </location>
</feature>
<keyword evidence="11" id="KW-0812">Transmembrane</keyword>
<dbReference type="Proteomes" id="UP000625527">
    <property type="component" value="Unassembled WGS sequence"/>
</dbReference>
<keyword evidence="7" id="KW-0067">ATP-binding</keyword>
<comment type="catalytic activity">
    <reaction evidence="8">
        <text>L-threonyl-[protein] + ATP = O-phospho-L-threonyl-[protein] + ADP + H(+)</text>
        <dbReference type="Rhea" id="RHEA:46608"/>
        <dbReference type="Rhea" id="RHEA-COMP:11060"/>
        <dbReference type="Rhea" id="RHEA-COMP:11605"/>
        <dbReference type="ChEBI" id="CHEBI:15378"/>
        <dbReference type="ChEBI" id="CHEBI:30013"/>
        <dbReference type="ChEBI" id="CHEBI:30616"/>
        <dbReference type="ChEBI" id="CHEBI:61977"/>
        <dbReference type="ChEBI" id="CHEBI:456216"/>
        <dbReference type="EC" id="2.7.11.1"/>
    </reaction>
</comment>
<organism evidence="13 14">
    <name type="scientific">Myceligenerans pegani</name>
    <dbReference type="NCBI Taxonomy" id="2776917"/>
    <lineage>
        <taxon>Bacteria</taxon>
        <taxon>Bacillati</taxon>
        <taxon>Actinomycetota</taxon>
        <taxon>Actinomycetes</taxon>
        <taxon>Micrococcales</taxon>
        <taxon>Promicromonosporaceae</taxon>
        <taxon>Myceligenerans</taxon>
    </lineage>
</organism>
<feature type="region of interest" description="Disordered" evidence="10">
    <location>
        <begin position="530"/>
        <end position="593"/>
    </location>
</feature>
<dbReference type="Gene3D" id="3.30.10.20">
    <property type="match status" value="1"/>
</dbReference>
<evidence type="ECO:0000256" key="7">
    <source>
        <dbReference type="ARBA" id="ARBA00022840"/>
    </source>
</evidence>
<dbReference type="Gene3D" id="3.30.200.20">
    <property type="entry name" value="Phosphorylase Kinase, domain 1"/>
    <property type="match status" value="1"/>
</dbReference>
<feature type="compositionally biased region" description="Low complexity" evidence="10">
    <location>
        <begin position="542"/>
        <end position="588"/>
    </location>
</feature>
<dbReference type="GO" id="GO:0016301">
    <property type="term" value="F:kinase activity"/>
    <property type="evidence" value="ECO:0007669"/>
    <property type="project" value="UniProtKB-KW"/>
</dbReference>
<evidence type="ECO:0000256" key="5">
    <source>
        <dbReference type="ARBA" id="ARBA00022741"/>
    </source>
</evidence>
<dbReference type="CDD" id="cd06577">
    <property type="entry name" value="PASTA_pknB"/>
    <property type="match status" value="2"/>
</dbReference>
<feature type="compositionally biased region" description="Polar residues" evidence="10">
    <location>
        <begin position="530"/>
        <end position="541"/>
    </location>
</feature>
<dbReference type="RefSeq" id="WP_192864214.1">
    <property type="nucleotide sequence ID" value="NZ_JADAQT010000105.1"/>
</dbReference>
<dbReference type="InterPro" id="IPR011009">
    <property type="entry name" value="Kinase-like_dom_sf"/>
</dbReference>
<dbReference type="EMBL" id="JADAQT010000105">
    <property type="protein sequence ID" value="MBE1877656.1"/>
    <property type="molecule type" value="Genomic_DNA"/>
</dbReference>
<keyword evidence="2" id="KW-0723">Serine/threonine-protein kinase</keyword>
<reference evidence="13 14" key="1">
    <citation type="submission" date="2020-10" db="EMBL/GenBank/DDBJ databases">
        <title>Myceligenerans pegani sp. nov., an endophytic actinomycete isolated from Peganum harmala L. in Xinjiang, China.</title>
        <authorList>
            <person name="Xin L."/>
        </authorList>
    </citation>
    <scope>NUCLEOTIDE SEQUENCE [LARGE SCALE GENOMIC DNA]</scope>
    <source>
        <strain evidence="13 14">TRM65318</strain>
    </source>
</reference>
<dbReference type="SUPFAM" id="SSF56112">
    <property type="entry name" value="Protein kinase-like (PK-like)"/>
    <property type="match status" value="1"/>
</dbReference>
<evidence type="ECO:0000259" key="12">
    <source>
        <dbReference type="PROSITE" id="PS50011"/>
    </source>
</evidence>
<dbReference type="PROSITE" id="PS00109">
    <property type="entry name" value="PROTEIN_KINASE_TYR"/>
    <property type="match status" value="1"/>
</dbReference>
<feature type="transmembrane region" description="Helical" evidence="11">
    <location>
        <begin position="500"/>
        <end position="524"/>
    </location>
</feature>
<keyword evidence="4" id="KW-0677">Repeat</keyword>
<evidence type="ECO:0000256" key="10">
    <source>
        <dbReference type="SAM" id="MobiDB-lite"/>
    </source>
</evidence>
<evidence type="ECO:0000313" key="14">
    <source>
        <dbReference type="Proteomes" id="UP000625527"/>
    </source>
</evidence>
<name>A0ABR9N364_9MICO</name>